<evidence type="ECO:0000256" key="1">
    <source>
        <dbReference type="SAM" id="MobiDB-lite"/>
    </source>
</evidence>
<dbReference type="Proteomes" id="UP001239626">
    <property type="component" value="Unassembled WGS sequence"/>
</dbReference>
<proteinExistence type="predicted"/>
<evidence type="ECO:0000313" key="2">
    <source>
        <dbReference type="EMBL" id="MDQ0373361.1"/>
    </source>
</evidence>
<keyword evidence="3" id="KW-1185">Reference proteome</keyword>
<protein>
    <submittedName>
        <fullName evidence="2">Uncharacterized protein</fullName>
    </submittedName>
</protein>
<sequence>MTKGVHARAGLWFNELDGSHVDGGFLQRDDAVAAGRAAADARGSRPLVDEESAEDNA</sequence>
<evidence type="ECO:0000313" key="3">
    <source>
        <dbReference type="Proteomes" id="UP001239626"/>
    </source>
</evidence>
<dbReference type="EMBL" id="JAUSVB010000002">
    <property type="protein sequence ID" value="MDQ0373361.1"/>
    <property type="molecule type" value="Genomic_DNA"/>
</dbReference>
<organism evidence="2 3">
    <name type="scientific">Cellulomonas humilata</name>
    <dbReference type="NCBI Taxonomy" id="144055"/>
    <lineage>
        <taxon>Bacteria</taxon>
        <taxon>Bacillati</taxon>
        <taxon>Actinomycetota</taxon>
        <taxon>Actinomycetes</taxon>
        <taxon>Micrococcales</taxon>
        <taxon>Cellulomonadaceae</taxon>
        <taxon>Cellulomonas</taxon>
    </lineage>
</organism>
<dbReference type="RefSeq" id="WP_307491368.1">
    <property type="nucleotide sequence ID" value="NZ_JAUSVB010000002.1"/>
</dbReference>
<comment type="caution">
    <text evidence="2">The sequence shown here is derived from an EMBL/GenBank/DDBJ whole genome shotgun (WGS) entry which is preliminary data.</text>
</comment>
<accession>A0ABU0EDL1</accession>
<reference evidence="2 3" key="1">
    <citation type="submission" date="2023-07" db="EMBL/GenBank/DDBJ databases">
        <title>Sorghum-associated microbial communities from plants grown in Nebraska, USA.</title>
        <authorList>
            <person name="Schachtman D."/>
        </authorList>
    </citation>
    <scope>NUCLEOTIDE SEQUENCE [LARGE SCALE GENOMIC DNA]</scope>
    <source>
        <strain evidence="2 3">BE332</strain>
    </source>
</reference>
<feature type="region of interest" description="Disordered" evidence="1">
    <location>
        <begin position="37"/>
        <end position="57"/>
    </location>
</feature>
<gene>
    <name evidence="2" type="ORF">J2X26_001672</name>
</gene>
<name>A0ABU0EDL1_9CELL</name>